<dbReference type="Proteomes" id="UP000237947">
    <property type="component" value="Chromosome"/>
</dbReference>
<keyword evidence="8" id="KW-1185">Reference proteome</keyword>
<dbReference type="InterPro" id="IPR033704">
    <property type="entry name" value="dUTPase_trimeric"/>
</dbReference>
<dbReference type="OrthoDB" id="9809956at2"/>
<dbReference type="AlphaFoldDB" id="A0A2S0KMG9"/>
<keyword evidence="3" id="KW-0378">Hydrolase</keyword>
<dbReference type="RefSeq" id="WP_106012215.1">
    <property type="nucleotide sequence ID" value="NZ_CP027226.1"/>
</dbReference>
<protein>
    <recommendedName>
        <fullName evidence="2">dUTP diphosphatase</fullName>
        <ecNumber evidence="2">3.6.1.23</ecNumber>
    </recommendedName>
</protein>
<evidence type="ECO:0000259" key="6">
    <source>
        <dbReference type="Pfam" id="PF00692"/>
    </source>
</evidence>
<dbReference type="GO" id="GO:0004170">
    <property type="term" value="F:dUTP diphosphatase activity"/>
    <property type="evidence" value="ECO:0007669"/>
    <property type="project" value="UniProtKB-EC"/>
</dbReference>
<reference evidence="8" key="1">
    <citation type="submission" date="2018-02" db="EMBL/GenBank/DDBJ databases">
        <authorList>
            <person name="Holder M.E."/>
            <person name="Ajami N.J."/>
            <person name="Petrosino J.F."/>
        </authorList>
    </citation>
    <scope>NUCLEOTIDE SEQUENCE [LARGE SCALE GENOMIC DNA]</scope>
    <source>
        <strain evidence="8">CCUG 47711</strain>
    </source>
</reference>
<comment type="catalytic activity">
    <reaction evidence="5">
        <text>dUTP + H2O = dUMP + diphosphate + H(+)</text>
        <dbReference type="Rhea" id="RHEA:10248"/>
        <dbReference type="ChEBI" id="CHEBI:15377"/>
        <dbReference type="ChEBI" id="CHEBI:15378"/>
        <dbReference type="ChEBI" id="CHEBI:33019"/>
        <dbReference type="ChEBI" id="CHEBI:61555"/>
        <dbReference type="ChEBI" id="CHEBI:246422"/>
        <dbReference type="EC" id="3.6.1.23"/>
    </reaction>
</comment>
<dbReference type="NCBIfam" id="TIGR00576">
    <property type="entry name" value="dut"/>
    <property type="match status" value="1"/>
</dbReference>
<dbReference type="InterPro" id="IPR036157">
    <property type="entry name" value="dUTPase-like_sf"/>
</dbReference>
<dbReference type="InterPro" id="IPR008181">
    <property type="entry name" value="dUTPase"/>
</dbReference>
<evidence type="ECO:0000256" key="3">
    <source>
        <dbReference type="ARBA" id="ARBA00022801"/>
    </source>
</evidence>
<dbReference type="GO" id="GO:0006226">
    <property type="term" value="P:dUMP biosynthetic process"/>
    <property type="evidence" value="ECO:0007669"/>
    <property type="project" value="InterPro"/>
</dbReference>
<evidence type="ECO:0000256" key="5">
    <source>
        <dbReference type="ARBA" id="ARBA00047686"/>
    </source>
</evidence>
<dbReference type="SUPFAM" id="SSF51283">
    <property type="entry name" value="dUTPase-like"/>
    <property type="match status" value="1"/>
</dbReference>
<proteinExistence type="inferred from homology"/>
<evidence type="ECO:0000256" key="4">
    <source>
        <dbReference type="ARBA" id="ARBA00023080"/>
    </source>
</evidence>
<dbReference type="EMBL" id="CP027226">
    <property type="protein sequence ID" value="AVM42231.1"/>
    <property type="molecule type" value="Genomic_DNA"/>
</dbReference>
<evidence type="ECO:0000256" key="1">
    <source>
        <dbReference type="ARBA" id="ARBA00006581"/>
    </source>
</evidence>
<dbReference type="CDD" id="cd07557">
    <property type="entry name" value="trimeric_dUTPase"/>
    <property type="match status" value="1"/>
</dbReference>
<sequence>MEKIKLEIKKILDNANLPFYANYGDAGMDLTAAEDIVIQPEESALVRTGLILNIPLGYEIQVRPRSGLSLKTRLRLPNSPGTIDSGYKDELRIIVYNASPLSSSIDEDGKIRQLDLNEKDNRAGSYRIKAGDRICQIVLSKHATADSVFVEEFTEANPHDRGGGFGSSGISL</sequence>
<accession>A0A2S0KMG9</accession>
<dbReference type="PANTHER" id="PTHR11241">
    <property type="entry name" value="DEOXYURIDINE 5'-TRIPHOSPHATE NUCLEOTIDOHYDROLASE"/>
    <property type="match status" value="1"/>
</dbReference>
<evidence type="ECO:0000256" key="2">
    <source>
        <dbReference type="ARBA" id="ARBA00012379"/>
    </source>
</evidence>
<organism evidence="7 8">
    <name type="scientific">Fastidiosipila sanguinis</name>
    <dbReference type="NCBI Taxonomy" id="236753"/>
    <lineage>
        <taxon>Bacteria</taxon>
        <taxon>Bacillati</taxon>
        <taxon>Bacillota</taxon>
        <taxon>Clostridia</taxon>
        <taxon>Eubacteriales</taxon>
        <taxon>Oscillospiraceae</taxon>
        <taxon>Fastidiosipila</taxon>
    </lineage>
</organism>
<dbReference type="GO" id="GO:0000287">
    <property type="term" value="F:magnesium ion binding"/>
    <property type="evidence" value="ECO:0007669"/>
    <property type="project" value="InterPro"/>
</dbReference>
<gene>
    <name evidence="7" type="ORF">C5Q98_02830</name>
</gene>
<keyword evidence="4" id="KW-0546">Nucleotide metabolism</keyword>
<dbReference type="PANTHER" id="PTHR11241:SF0">
    <property type="entry name" value="DEOXYURIDINE 5'-TRIPHOSPHATE NUCLEOTIDOHYDROLASE"/>
    <property type="match status" value="1"/>
</dbReference>
<evidence type="ECO:0000313" key="7">
    <source>
        <dbReference type="EMBL" id="AVM42231.1"/>
    </source>
</evidence>
<name>A0A2S0KMG9_9FIRM</name>
<dbReference type="NCBIfam" id="NF001862">
    <property type="entry name" value="PRK00601.1"/>
    <property type="match status" value="1"/>
</dbReference>
<dbReference type="Pfam" id="PF00692">
    <property type="entry name" value="dUTPase"/>
    <property type="match status" value="1"/>
</dbReference>
<dbReference type="Gene3D" id="2.70.40.10">
    <property type="match status" value="1"/>
</dbReference>
<evidence type="ECO:0000313" key="8">
    <source>
        <dbReference type="Proteomes" id="UP000237947"/>
    </source>
</evidence>
<dbReference type="GO" id="GO:0046081">
    <property type="term" value="P:dUTP catabolic process"/>
    <property type="evidence" value="ECO:0007669"/>
    <property type="project" value="InterPro"/>
</dbReference>
<dbReference type="EC" id="3.6.1.23" evidence="2"/>
<dbReference type="InterPro" id="IPR029054">
    <property type="entry name" value="dUTPase-like"/>
</dbReference>
<dbReference type="KEGG" id="fsa:C5Q98_02830"/>
<comment type="similarity">
    <text evidence="1">Belongs to the dUTPase family.</text>
</comment>
<feature type="domain" description="dUTPase-like" evidence="6">
    <location>
        <begin position="14"/>
        <end position="114"/>
    </location>
</feature>